<dbReference type="KEGG" id="ovi:T265_15242"/>
<accession>A0A074Z5J8</accession>
<feature type="region of interest" description="Disordered" evidence="1">
    <location>
        <begin position="35"/>
        <end position="55"/>
    </location>
</feature>
<proteinExistence type="predicted"/>
<protein>
    <submittedName>
        <fullName evidence="2">Uncharacterized protein</fullName>
    </submittedName>
</protein>
<dbReference type="CTD" id="20329407"/>
<dbReference type="EMBL" id="KL597020">
    <property type="protein sequence ID" value="KER20802.1"/>
    <property type="molecule type" value="Genomic_DNA"/>
</dbReference>
<evidence type="ECO:0000313" key="3">
    <source>
        <dbReference type="Proteomes" id="UP000054324"/>
    </source>
</evidence>
<dbReference type="Proteomes" id="UP000054324">
    <property type="component" value="Unassembled WGS sequence"/>
</dbReference>
<feature type="non-terminal residue" evidence="2">
    <location>
        <position position="119"/>
    </location>
</feature>
<dbReference type="GeneID" id="20329407"/>
<reference evidence="2 3" key="1">
    <citation type="submission" date="2013-11" db="EMBL/GenBank/DDBJ databases">
        <title>Opisthorchis viverrini - life in the bile duct.</title>
        <authorList>
            <person name="Young N.D."/>
            <person name="Nagarajan N."/>
            <person name="Lin S.J."/>
            <person name="Korhonen P.K."/>
            <person name="Jex A.R."/>
            <person name="Hall R.S."/>
            <person name="Safavi-Hemami H."/>
            <person name="Kaewkong W."/>
            <person name="Bertrand D."/>
            <person name="Gao S."/>
            <person name="Seet Q."/>
            <person name="Wongkham S."/>
            <person name="Teh B.T."/>
            <person name="Wongkham C."/>
            <person name="Intapan P.M."/>
            <person name="Maleewong W."/>
            <person name="Yang X."/>
            <person name="Hu M."/>
            <person name="Wang Z."/>
            <person name="Hofmann A."/>
            <person name="Sternberg P.W."/>
            <person name="Tan P."/>
            <person name="Wang J."/>
            <person name="Gasser R.B."/>
        </authorList>
    </citation>
    <scope>NUCLEOTIDE SEQUENCE [LARGE SCALE GENOMIC DNA]</scope>
</reference>
<sequence length="119" mass="13173">MQDCHSVKDFHKKLFLLRMGDSRCSLINSKIGDKSQLQQTEDGDVYGSDQVDVPSGPNTEQYGCVIWENALNFSNHGCRKPRGGQHMTWQKGVKEITKSLGAVGVVRLPGWGPRDPVCA</sequence>
<keyword evidence="3" id="KW-1185">Reference proteome</keyword>
<evidence type="ECO:0000256" key="1">
    <source>
        <dbReference type="SAM" id="MobiDB-lite"/>
    </source>
</evidence>
<dbReference type="AlphaFoldDB" id="A0A074Z5J8"/>
<organism evidence="2 3">
    <name type="scientific">Opisthorchis viverrini</name>
    <name type="common">Southeast Asian liver fluke</name>
    <dbReference type="NCBI Taxonomy" id="6198"/>
    <lineage>
        <taxon>Eukaryota</taxon>
        <taxon>Metazoa</taxon>
        <taxon>Spiralia</taxon>
        <taxon>Lophotrochozoa</taxon>
        <taxon>Platyhelminthes</taxon>
        <taxon>Trematoda</taxon>
        <taxon>Digenea</taxon>
        <taxon>Opisthorchiida</taxon>
        <taxon>Opisthorchiata</taxon>
        <taxon>Opisthorchiidae</taxon>
        <taxon>Opisthorchis</taxon>
    </lineage>
</organism>
<gene>
    <name evidence="2" type="ORF">T265_15242</name>
</gene>
<dbReference type="OrthoDB" id="6229751at2759"/>
<name>A0A074Z5J8_OPIVI</name>
<evidence type="ECO:0000313" key="2">
    <source>
        <dbReference type="EMBL" id="KER20802.1"/>
    </source>
</evidence>
<dbReference type="RefSeq" id="XP_009175466.1">
    <property type="nucleotide sequence ID" value="XM_009177202.1"/>
</dbReference>